<dbReference type="EMBL" id="JAKNSF020000129">
    <property type="protein sequence ID" value="KAK7713096.1"/>
    <property type="molecule type" value="Genomic_DNA"/>
</dbReference>
<feature type="region of interest" description="Disordered" evidence="1">
    <location>
        <begin position="313"/>
        <end position="343"/>
    </location>
</feature>
<dbReference type="Proteomes" id="UP001430848">
    <property type="component" value="Unassembled WGS sequence"/>
</dbReference>
<organism evidence="3 4">
    <name type="scientific">Diaporthe eres</name>
    <name type="common">Phomopsis oblonga</name>
    <dbReference type="NCBI Taxonomy" id="83184"/>
    <lineage>
        <taxon>Eukaryota</taxon>
        <taxon>Fungi</taxon>
        <taxon>Dikarya</taxon>
        <taxon>Ascomycota</taxon>
        <taxon>Pezizomycotina</taxon>
        <taxon>Sordariomycetes</taxon>
        <taxon>Sordariomycetidae</taxon>
        <taxon>Diaporthales</taxon>
        <taxon>Diaporthaceae</taxon>
        <taxon>Diaporthe</taxon>
        <taxon>Diaporthe eres species complex</taxon>
    </lineage>
</organism>
<dbReference type="InterPro" id="IPR001810">
    <property type="entry name" value="F-box_dom"/>
</dbReference>
<dbReference type="Pfam" id="PF12937">
    <property type="entry name" value="F-box-like"/>
    <property type="match status" value="1"/>
</dbReference>
<accession>A0ABR1NS57</accession>
<dbReference type="InterPro" id="IPR032675">
    <property type="entry name" value="LRR_dom_sf"/>
</dbReference>
<proteinExistence type="predicted"/>
<evidence type="ECO:0000313" key="4">
    <source>
        <dbReference type="Proteomes" id="UP001430848"/>
    </source>
</evidence>
<dbReference type="Gene3D" id="3.80.10.10">
    <property type="entry name" value="Ribonuclease Inhibitor"/>
    <property type="match status" value="1"/>
</dbReference>
<reference evidence="3 4" key="1">
    <citation type="submission" date="2024-02" db="EMBL/GenBank/DDBJ databases">
        <title>De novo assembly and annotation of 12 fungi associated with fruit tree decline syndrome in Ontario, Canada.</title>
        <authorList>
            <person name="Sulman M."/>
            <person name="Ellouze W."/>
            <person name="Ilyukhin E."/>
        </authorList>
    </citation>
    <scope>NUCLEOTIDE SEQUENCE [LARGE SCALE GENOMIC DNA]</scope>
    <source>
        <strain evidence="3 4">M169</strain>
    </source>
</reference>
<feature type="compositionally biased region" description="Acidic residues" evidence="1">
    <location>
        <begin position="321"/>
        <end position="343"/>
    </location>
</feature>
<evidence type="ECO:0000313" key="3">
    <source>
        <dbReference type="EMBL" id="KAK7713096.1"/>
    </source>
</evidence>
<feature type="domain" description="F-box" evidence="2">
    <location>
        <begin position="21"/>
        <end position="68"/>
    </location>
</feature>
<sequence length="343" mass="39095">MEIIEHPQTNSTEPGSTDPLLSLPPELLLPIFSFIGGKNFRQDVRRLAVCKKWYAYARPVLWNSISLRMTWRLLPVVRAMGSGTLAAAQKLTKHIDLTLRRTNSRLDPQDLTHSPIEDLEELASELKDFAALRTLVIRPEGHDWLYSIMPIRIFSSFASLHQLTSLEMDLADMIFDPSPTPHLCESLSQLIPNLKRLRCRLPRICLDLLGSPPGDLEELIVNISPRKYARLYSRRCSEDGDHDFDYARLRARMETGLLQFAASMHDPKIVRLIHHLRCRGRNRYAFDAIQNRRLFLGTSTAWDADGVLLPEDWDAGRAEAEESEESGDSLSEDEELADGETHE</sequence>
<dbReference type="InterPro" id="IPR036047">
    <property type="entry name" value="F-box-like_dom_sf"/>
</dbReference>
<dbReference type="SUPFAM" id="SSF81383">
    <property type="entry name" value="F-box domain"/>
    <property type="match status" value="1"/>
</dbReference>
<keyword evidence="4" id="KW-1185">Reference proteome</keyword>
<comment type="caution">
    <text evidence="3">The sequence shown here is derived from an EMBL/GenBank/DDBJ whole genome shotgun (WGS) entry which is preliminary data.</text>
</comment>
<evidence type="ECO:0000259" key="2">
    <source>
        <dbReference type="Pfam" id="PF12937"/>
    </source>
</evidence>
<protein>
    <recommendedName>
        <fullName evidence="2">F-box domain-containing protein</fullName>
    </recommendedName>
</protein>
<gene>
    <name evidence="3" type="ORF">SLS63_012178</name>
</gene>
<evidence type="ECO:0000256" key="1">
    <source>
        <dbReference type="SAM" id="MobiDB-lite"/>
    </source>
</evidence>
<name>A0ABR1NS57_DIAER</name>